<evidence type="ECO:0000313" key="3">
    <source>
        <dbReference type="Proteomes" id="UP000660668"/>
    </source>
</evidence>
<name>A0A930YN10_9ACTN</name>
<dbReference type="GO" id="GO:0008081">
    <property type="term" value="F:phosphoric diester hydrolase activity"/>
    <property type="evidence" value="ECO:0007669"/>
    <property type="project" value="InterPro"/>
</dbReference>
<keyword evidence="3" id="KW-1185">Reference proteome</keyword>
<dbReference type="PANTHER" id="PTHR46211">
    <property type="entry name" value="GLYCEROPHOSPHORYL DIESTER PHOSPHODIESTERASE"/>
    <property type="match status" value="1"/>
</dbReference>
<organism evidence="2 3">
    <name type="scientific">Nocardioides agariphilus</name>
    <dbReference type="NCBI Taxonomy" id="433664"/>
    <lineage>
        <taxon>Bacteria</taxon>
        <taxon>Bacillati</taxon>
        <taxon>Actinomycetota</taxon>
        <taxon>Actinomycetes</taxon>
        <taxon>Propionibacteriales</taxon>
        <taxon>Nocardioidaceae</taxon>
        <taxon>Nocardioides</taxon>
    </lineage>
</organism>
<dbReference type="RefSeq" id="WP_194694318.1">
    <property type="nucleotide sequence ID" value="NZ_JADKPO010000001.1"/>
</dbReference>
<proteinExistence type="predicted"/>
<comment type="caution">
    <text evidence="2">The sequence shown here is derived from an EMBL/GenBank/DDBJ whole genome shotgun (WGS) entry which is preliminary data.</text>
</comment>
<dbReference type="AlphaFoldDB" id="A0A930YN10"/>
<dbReference type="Gene3D" id="3.20.20.190">
    <property type="entry name" value="Phosphatidylinositol (PI) phosphodiesterase"/>
    <property type="match status" value="1"/>
</dbReference>
<evidence type="ECO:0000259" key="1">
    <source>
        <dbReference type="PROSITE" id="PS51704"/>
    </source>
</evidence>
<dbReference type="InterPro" id="IPR030395">
    <property type="entry name" value="GP_PDE_dom"/>
</dbReference>
<dbReference type="PROSITE" id="PS51704">
    <property type="entry name" value="GP_PDE"/>
    <property type="match status" value="1"/>
</dbReference>
<dbReference type="SUPFAM" id="SSF51695">
    <property type="entry name" value="PLC-like phosphodiesterases"/>
    <property type="match status" value="1"/>
</dbReference>
<accession>A0A930YN10</accession>
<dbReference type="PANTHER" id="PTHR46211:SF13">
    <property type="entry name" value="GLYCEROPHOSPHODIESTER PHOSPHODIESTERASE 1-RELATED"/>
    <property type="match status" value="1"/>
</dbReference>
<gene>
    <name evidence="2" type="ORF">ISU10_00055</name>
</gene>
<protein>
    <submittedName>
        <fullName evidence="2">Glycerophosphodiester phosphodiesterase</fullName>
    </submittedName>
</protein>
<sequence length="269" mass="29889">MRPQIVAHRGASDELAEHTLGAYQRALELGVDALECDVRLTSDGHLVCVHDRNVRRTTNGVGVVSSMELTELAELDFAAWRRSPPDGPAETPDFDAERDGVLTLRRLFEIVAAQERRVEVAVETKHPTRYAGEVERALVGLLEEFGWNTADSPVRVMSFSYVALRRVRRLAPTMRPVMLFEHARRWPALRPLVGHDWIAGPGIDTLRKNPGFARRLVESGREVHVWTANTEAEVQTCLDLGVGAIITDRPSFVIDRVGSMSGPTGPRPC</sequence>
<evidence type="ECO:0000313" key="2">
    <source>
        <dbReference type="EMBL" id="MBF4766155.1"/>
    </source>
</evidence>
<dbReference type="GO" id="GO:0006629">
    <property type="term" value="P:lipid metabolic process"/>
    <property type="evidence" value="ECO:0007669"/>
    <property type="project" value="InterPro"/>
</dbReference>
<dbReference type="EMBL" id="JADKPO010000001">
    <property type="protein sequence ID" value="MBF4766155.1"/>
    <property type="molecule type" value="Genomic_DNA"/>
</dbReference>
<reference evidence="2" key="1">
    <citation type="submission" date="2020-11" db="EMBL/GenBank/DDBJ databases">
        <title>Nocardioides cynanchi sp. nov., isolated from soil of rhizosphere of Cynanchum wilfordii.</title>
        <authorList>
            <person name="Lee J.-S."/>
            <person name="Suh M.K."/>
            <person name="Kim J.-S."/>
        </authorList>
    </citation>
    <scope>NUCLEOTIDE SEQUENCE</scope>
    <source>
        <strain evidence="2">KCTC 19276</strain>
    </source>
</reference>
<dbReference type="InterPro" id="IPR017946">
    <property type="entry name" value="PLC-like_Pdiesterase_TIM-brl"/>
</dbReference>
<dbReference type="Pfam" id="PF03009">
    <property type="entry name" value="GDPD"/>
    <property type="match status" value="1"/>
</dbReference>
<dbReference type="Proteomes" id="UP000660668">
    <property type="component" value="Unassembled WGS sequence"/>
</dbReference>
<feature type="domain" description="GP-PDE" evidence="1">
    <location>
        <begin position="3"/>
        <end position="257"/>
    </location>
</feature>